<keyword evidence="2" id="KW-1185">Reference proteome</keyword>
<protein>
    <submittedName>
        <fullName evidence="1">Uncharacterized protein</fullName>
    </submittedName>
</protein>
<feature type="non-terminal residue" evidence="1">
    <location>
        <position position="1"/>
    </location>
</feature>
<evidence type="ECO:0000313" key="1">
    <source>
        <dbReference type="EMBL" id="KAG0409748.1"/>
    </source>
</evidence>
<feature type="non-terminal residue" evidence="1">
    <location>
        <position position="213"/>
    </location>
</feature>
<comment type="caution">
    <text evidence="1">The sequence shown here is derived from an EMBL/GenBank/DDBJ whole genome shotgun (WGS) entry which is preliminary data.</text>
</comment>
<evidence type="ECO:0000313" key="2">
    <source>
        <dbReference type="Proteomes" id="UP000805193"/>
    </source>
</evidence>
<dbReference type="EMBL" id="JABSTQ010011595">
    <property type="protein sequence ID" value="KAG0409748.1"/>
    <property type="molecule type" value="Genomic_DNA"/>
</dbReference>
<proteinExistence type="predicted"/>
<name>A0AC60NRL9_IXOPE</name>
<gene>
    <name evidence="1" type="ORF">HPB47_013131</name>
</gene>
<accession>A0AC60NRL9</accession>
<dbReference type="Proteomes" id="UP000805193">
    <property type="component" value="Unassembled WGS sequence"/>
</dbReference>
<organism evidence="1 2">
    <name type="scientific">Ixodes persulcatus</name>
    <name type="common">Taiga tick</name>
    <dbReference type="NCBI Taxonomy" id="34615"/>
    <lineage>
        <taxon>Eukaryota</taxon>
        <taxon>Metazoa</taxon>
        <taxon>Ecdysozoa</taxon>
        <taxon>Arthropoda</taxon>
        <taxon>Chelicerata</taxon>
        <taxon>Arachnida</taxon>
        <taxon>Acari</taxon>
        <taxon>Parasitiformes</taxon>
        <taxon>Ixodida</taxon>
        <taxon>Ixodoidea</taxon>
        <taxon>Ixodidae</taxon>
        <taxon>Ixodinae</taxon>
        <taxon>Ixodes</taxon>
    </lineage>
</organism>
<reference evidence="1 2" key="1">
    <citation type="journal article" date="2020" name="Cell">
        <title>Large-Scale Comparative Analyses of Tick Genomes Elucidate Their Genetic Diversity and Vector Capacities.</title>
        <authorList>
            <consortium name="Tick Genome and Microbiome Consortium (TIGMIC)"/>
            <person name="Jia N."/>
            <person name="Wang J."/>
            <person name="Shi W."/>
            <person name="Du L."/>
            <person name="Sun Y."/>
            <person name="Zhan W."/>
            <person name="Jiang J.F."/>
            <person name="Wang Q."/>
            <person name="Zhang B."/>
            <person name="Ji P."/>
            <person name="Bell-Sakyi L."/>
            <person name="Cui X.M."/>
            <person name="Yuan T.T."/>
            <person name="Jiang B.G."/>
            <person name="Yang W.F."/>
            <person name="Lam T.T."/>
            <person name="Chang Q.C."/>
            <person name="Ding S.J."/>
            <person name="Wang X.J."/>
            <person name="Zhu J.G."/>
            <person name="Ruan X.D."/>
            <person name="Zhao L."/>
            <person name="Wei J.T."/>
            <person name="Ye R.Z."/>
            <person name="Que T.C."/>
            <person name="Du C.H."/>
            <person name="Zhou Y.H."/>
            <person name="Cheng J.X."/>
            <person name="Dai P.F."/>
            <person name="Guo W.B."/>
            <person name="Han X.H."/>
            <person name="Huang E.J."/>
            <person name="Li L.F."/>
            <person name="Wei W."/>
            <person name="Gao Y.C."/>
            <person name="Liu J.Z."/>
            <person name="Shao H.Z."/>
            <person name="Wang X."/>
            <person name="Wang C.C."/>
            <person name="Yang T.C."/>
            <person name="Huo Q.B."/>
            <person name="Li W."/>
            <person name="Chen H.Y."/>
            <person name="Chen S.E."/>
            <person name="Zhou L.G."/>
            <person name="Ni X.B."/>
            <person name="Tian J.H."/>
            <person name="Sheng Y."/>
            <person name="Liu T."/>
            <person name="Pan Y.S."/>
            <person name="Xia L.Y."/>
            <person name="Li J."/>
            <person name="Zhao F."/>
            <person name="Cao W.C."/>
        </authorList>
    </citation>
    <scope>NUCLEOTIDE SEQUENCE [LARGE SCALE GENOMIC DNA]</scope>
    <source>
        <strain evidence="1">Iper-2018</strain>
    </source>
</reference>
<sequence>SSIERVLTLVGSKLDRKLGGFKAHFRQDRRRANTGTKLWSPTTGVADSSRRRKFGRLVCKPGVPGRDDCNVIIVDWSRGAKTLNYVFAAGNSALVGRQLSLLTQRLLKVYGLNASRVHCIGHSLGGHAAGFFGRHFKEKTGLLIGRISALDVAEPLFSDSGVSVCSEDAQFVDVIHTSEGHWYIRSGLGITKPVGHVDFYPNFGERQPGCLLM</sequence>